<dbReference type="Pfam" id="PF01648">
    <property type="entry name" value="ACPS"/>
    <property type="match status" value="1"/>
</dbReference>
<dbReference type="GO" id="GO:0000287">
    <property type="term" value="F:magnesium ion binding"/>
    <property type="evidence" value="ECO:0007669"/>
    <property type="project" value="InterPro"/>
</dbReference>
<dbReference type="PANTHER" id="PTHR12215:SF10">
    <property type="entry name" value="L-AMINOADIPATE-SEMIALDEHYDE DEHYDROGENASE-PHOSPHOPANTETHEINYL TRANSFERASE"/>
    <property type="match status" value="1"/>
</dbReference>
<accession>I0K2V0</accession>
<dbReference type="PANTHER" id="PTHR12215">
    <property type="entry name" value="PHOSPHOPANTETHEINE TRANSFERASE"/>
    <property type="match status" value="1"/>
</dbReference>
<dbReference type="GO" id="GO:0008897">
    <property type="term" value="F:holo-[acyl-carrier-protein] synthase activity"/>
    <property type="evidence" value="ECO:0007669"/>
    <property type="project" value="InterPro"/>
</dbReference>
<evidence type="ECO:0000259" key="4">
    <source>
        <dbReference type="Pfam" id="PF22624"/>
    </source>
</evidence>
<reference evidence="5 6" key="1">
    <citation type="journal article" date="2012" name="J. Bacteriol.">
        <title>Genome Sequence of Fibrella aestuarina BUZ 2T, a Filamentous Marine Bacterium.</title>
        <authorList>
            <person name="Filippini M."/>
            <person name="Qi W."/>
            <person name="Blom J."/>
            <person name="Goesmann A."/>
            <person name="Smits T.H."/>
            <person name="Bagheri H.C."/>
        </authorList>
    </citation>
    <scope>NUCLEOTIDE SEQUENCE [LARGE SCALE GENOMIC DNA]</scope>
    <source>
        <strain evidence="6">BUZ 2T</strain>
    </source>
</reference>
<dbReference type="HOGENOM" id="CLU_893564_0_0_10"/>
<evidence type="ECO:0000313" key="6">
    <source>
        <dbReference type="Proteomes" id="UP000011058"/>
    </source>
</evidence>
<dbReference type="InterPro" id="IPR050559">
    <property type="entry name" value="P-Pant_transferase_sf"/>
</dbReference>
<dbReference type="InterPro" id="IPR037143">
    <property type="entry name" value="4-PPantetheinyl_Trfase_dom_sf"/>
</dbReference>
<gene>
    <name evidence="5" type="ORF">FAES_0441</name>
</gene>
<sequence>MPRMATPKRYICFIACLMANQAPGSLYDSLRNSILTICRPLRHPGAACKLTLFNFIAMSFATLICQPAPSLTWQPWTGAASPPNVPGPDGSLIVRYQLDSSGSFQNSLLALLTPAEQLRASRFRQEIDRQRFIVGRGGLRWLAGQLLGQPAATVELTMGKHDKPDLVNNLGWQSNVSHAGEWVVWAFGKQPVGVDVERLKAGFAYDELISFCFGPTEQQALQQAGQPGDEAHQRLFYTLWTRKEAILKATGLGLTDQLTAISVLDGEQAVLSSTIGAAGTWHIVSFPVSETHLAALACQQPGPVSAFTLTT</sequence>
<keyword evidence="6" id="KW-1185">Reference proteome</keyword>
<dbReference type="PATRIC" id="fig|1166018.3.peg.450"/>
<dbReference type="Gene3D" id="3.90.470.20">
    <property type="entry name" value="4'-phosphopantetheinyl transferase domain"/>
    <property type="match status" value="2"/>
</dbReference>
<dbReference type="KEGG" id="fae:FAES_0441"/>
<dbReference type="Pfam" id="PF22624">
    <property type="entry name" value="AASDHPPT_N"/>
    <property type="match status" value="1"/>
</dbReference>
<comment type="similarity">
    <text evidence="1">Belongs to the P-Pant transferase superfamily. Gsp/Sfp/HetI/AcpT family.</text>
</comment>
<evidence type="ECO:0000256" key="2">
    <source>
        <dbReference type="ARBA" id="ARBA00022679"/>
    </source>
</evidence>
<dbReference type="Proteomes" id="UP000011058">
    <property type="component" value="Chromosome"/>
</dbReference>
<dbReference type="eggNOG" id="COG2091">
    <property type="taxonomic scope" value="Bacteria"/>
</dbReference>
<feature type="domain" description="4'-phosphopantetheinyl transferase N-terminal" evidence="4">
    <location>
        <begin position="108"/>
        <end position="186"/>
    </location>
</feature>
<organism evidence="5 6">
    <name type="scientific">Fibrella aestuarina BUZ 2</name>
    <dbReference type="NCBI Taxonomy" id="1166018"/>
    <lineage>
        <taxon>Bacteria</taxon>
        <taxon>Pseudomonadati</taxon>
        <taxon>Bacteroidota</taxon>
        <taxon>Cytophagia</taxon>
        <taxon>Cytophagales</taxon>
        <taxon>Spirosomataceae</taxon>
        <taxon>Fibrella</taxon>
    </lineage>
</organism>
<dbReference type="GO" id="GO:0019878">
    <property type="term" value="P:lysine biosynthetic process via aminoadipic acid"/>
    <property type="evidence" value="ECO:0007669"/>
    <property type="project" value="TreeGrafter"/>
</dbReference>
<evidence type="ECO:0000313" key="5">
    <source>
        <dbReference type="EMBL" id="CCG98453.1"/>
    </source>
</evidence>
<dbReference type="EMBL" id="HE796683">
    <property type="protein sequence ID" value="CCG98453.1"/>
    <property type="molecule type" value="Genomic_DNA"/>
</dbReference>
<dbReference type="STRING" id="1166018.FAES_0441"/>
<dbReference type="InterPro" id="IPR055066">
    <property type="entry name" value="AASDHPPT_N"/>
</dbReference>
<protein>
    <submittedName>
        <fullName evidence="5">4'-phosphopantetheinyl transferase</fullName>
    </submittedName>
</protein>
<name>I0K2V0_9BACT</name>
<dbReference type="GO" id="GO:0005829">
    <property type="term" value="C:cytosol"/>
    <property type="evidence" value="ECO:0007669"/>
    <property type="project" value="TreeGrafter"/>
</dbReference>
<feature type="domain" description="4'-phosphopantetheinyl transferase" evidence="3">
    <location>
        <begin position="191"/>
        <end position="292"/>
    </location>
</feature>
<evidence type="ECO:0000259" key="3">
    <source>
        <dbReference type="Pfam" id="PF01648"/>
    </source>
</evidence>
<evidence type="ECO:0000256" key="1">
    <source>
        <dbReference type="ARBA" id="ARBA00010990"/>
    </source>
</evidence>
<dbReference type="InterPro" id="IPR008278">
    <property type="entry name" value="4-PPantetheinyl_Trfase_dom"/>
</dbReference>
<proteinExistence type="inferred from homology"/>
<dbReference type="AlphaFoldDB" id="I0K2V0"/>
<dbReference type="SUPFAM" id="SSF56214">
    <property type="entry name" value="4'-phosphopantetheinyl transferase"/>
    <property type="match status" value="2"/>
</dbReference>
<keyword evidence="2 5" id="KW-0808">Transferase</keyword>